<organism evidence="5 6">
    <name type="scientific">Alkalisalibacterium limincola</name>
    <dbReference type="NCBI Taxonomy" id="2699169"/>
    <lineage>
        <taxon>Bacteria</taxon>
        <taxon>Pseudomonadati</taxon>
        <taxon>Pseudomonadota</taxon>
        <taxon>Gammaproteobacteria</taxon>
        <taxon>Lysobacterales</taxon>
        <taxon>Lysobacteraceae</taxon>
        <taxon>Alkalisalibacterium</taxon>
    </lineage>
</organism>
<evidence type="ECO:0000256" key="1">
    <source>
        <dbReference type="ARBA" id="ARBA00001947"/>
    </source>
</evidence>
<comment type="caution">
    <text evidence="5">The sequence shown here is derived from an EMBL/GenBank/DDBJ whole genome shotgun (WGS) entry which is preliminary data.</text>
</comment>
<evidence type="ECO:0000256" key="3">
    <source>
        <dbReference type="ARBA" id="ARBA00022801"/>
    </source>
</evidence>
<dbReference type="OrthoDB" id="9785840at2"/>
<dbReference type="AlphaFoldDB" id="A0A5C8KND2"/>
<dbReference type="GO" id="GO:0008237">
    <property type="term" value="F:metallopeptidase activity"/>
    <property type="evidence" value="ECO:0007669"/>
    <property type="project" value="UniProtKB-KW"/>
</dbReference>
<dbReference type="EMBL" id="VRTS01000005">
    <property type="protein sequence ID" value="TXK62333.1"/>
    <property type="molecule type" value="Genomic_DNA"/>
</dbReference>
<proteinExistence type="predicted"/>
<evidence type="ECO:0000256" key="4">
    <source>
        <dbReference type="ARBA" id="ARBA00023049"/>
    </source>
</evidence>
<dbReference type="Pfam" id="PF08014">
    <property type="entry name" value="MATCAP"/>
    <property type="match status" value="1"/>
</dbReference>
<keyword evidence="4" id="KW-0482">Metalloprotease</keyword>
<dbReference type="GO" id="GO:0080164">
    <property type="term" value="P:regulation of nitric oxide metabolic process"/>
    <property type="evidence" value="ECO:0007669"/>
    <property type="project" value="TreeGrafter"/>
</dbReference>
<comment type="cofactor">
    <cofactor evidence="1">
        <name>Zn(2+)</name>
        <dbReference type="ChEBI" id="CHEBI:29105"/>
    </cofactor>
</comment>
<name>A0A5C8KND2_9GAMM</name>
<dbReference type="PANTHER" id="PTHR31817">
    <property type="match status" value="1"/>
</dbReference>
<accession>A0A5C8KND2</accession>
<gene>
    <name evidence="5" type="ORF">FU658_08870</name>
</gene>
<protein>
    <submittedName>
        <fullName evidence="5">DUF1704 domain-containing protein</fullName>
    </submittedName>
</protein>
<evidence type="ECO:0000313" key="6">
    <source>
        <dbReference type="Proteomes" id="UP000321248"/>
    </source>
</evidence>
<evidence type="ECO:0000256" key="2">
    <source>
        <dbReference type="ARBA" id="ARBA00022670"/>
    </source>
</evidence>
<evidence type="ECO:0000313" key="5">
    <source>
        <dbReference type="EMBL" id="TXK62333.1"/>
    </source>
</evidence>
<reference evidence="5 6" key="1">
    <citation type="submission" date="2019-08" db="EMBL/GenBank/DDBJ databases">
        <authorList>
            <person name="Karlyshev A.V."/>
        </authorList>
    </citation>
    <scope>NUCLEOTIDE SEQUENCE [LARGE SCALE GENOMIC DNA]</scope>
    <source>
        <strain evidence="5 6">Alg18-2.2</strain>
    </source>
</reference>
<keyword evidence="2" id="KW-0645">Protease</keyword>
<dbReference type="InterPro" id="IPR012548">
    <property type="entry name" value="MATCAP"/>
</dbReference>
<sequence>MVPRAVEGFTSDVVVADDLNSLLMVSRGRLYIAEDIRVARSRVDPLIQHEIGTHVVTHHNGSQQPLTQLASGLAHYDALQEGLGVLAEYLAGYLPAERMRVIAGRVIAADMMLHGTTFADVFACLDDEYQLDTHDAFDVTVRAFRGGGLTKDAVYLAGLSDILDYLSEGEPFEDLFIGKFALSQMDTLRELAGQGWVHPPDVMPRYLENPAAIKRLERCRQMPLDQLFHREPHA</sequence>
<dbReference type="SMART" id="SM01154">
    <property type="entry name" value="DUF1704"/>
    <property type="match status" value="1"/>
</dbReference>
<dbReference type="Proteomes" id="UP000321248">
    <property type="component" value="Unassembled WGS sequence"/>
</dbReference>
<keyword evidence="6" id="KW-1185">Reference proteome</keyword>
<dbReference type="GO" id="GO:0006508">
    <property type="term" value="P:proteolysis"/>
    <property type="evidence" value="ECO:0007669"/>
    <property type="project" value="UniProtKB-KW"/>
</dbReference>
<keyword evidence="3" id="KW-0378">Hydrolase</keyword>
<dbReference type="PANTHER" id="PTHR31817:SF0">
    <property type="entry name" value="CHROMOSOME UNDETERMINED SCAFFOLD_67, WHOLE GENOME SHOTGUN SEQUENCE"/>
    <property type="match status" value="1"/>
</dbReference>